<organism evidence="1 3">
    <name type="scientific">Rhizorhabdus wittichii</name>
    <dbReference type="NCBI Taxonomy" id="160791"/>
    <lineage>
        <taxon>Bacteria</taxon>
        <taxon>Pseudomonadati</taxon>
        <taxon>Pseudomonadota</taxon>
        <taxon>Alphaproteobacteria</taxon>
        <taxon>Sphingomonadales</taxon>
        <taxon>Sphingomonadaceae</taxon>
        <taxon>Rhizorhabdus</taxon>
    </lineage>
</organism>
<name>A0A975CZ69_9SPHN</name>
<reference evidence="1" key="2">
    <citation type="submission" date="2021-04" db="EMBL/GenBank/DDBJ databases">
        <title>Isolation and genomic analysis of the ibuprofen-degrading bacterium Sphingomonas strain MPO218.</title>
        <authorList>
            <person name="Aulestia M."/>
            <person name="Flores A."/>
            <person name="Mangas E.L."/>
            <person name="Perez-Pulido A.J."/>
            <person name="Santero E."/>
            <person name="Camacho E.M."/>
        </authorList>
    </citation>
    <scope>NUCLEOTIDE SEQUENCE</scope>
    <source>
        <strain evidence="1">MPO218</strain>
    </source>
</reference>
<sequence>MTTARNRLSTRGIGADNRLAMSYPYTPAYVETILRKLSDERLATITPADFQRYWAVKILPTKIGQELIDAERAARRAKG</sequence>
<accession>A0A975CZ69</accession>
<evidence type="ECO:0000313" key="2">
    <source>
        <dbReference type="EMBL" id="QTH19808.1"/>
    </source>
</evidence>
<proteinExistence type="predicted"/>
<dbReference type="EMBL" id="CP059319">
    <property type="protein sequence ID" value="QTH19808.1"/>
    <property type="molecule type" value="Genomic_DNA"/>
</dbReference>
<evidence type="ECO:0000313" key="1">
    <source>
        <dbReference type="EMBL" id="QTH19688.1"/>
    </source>
</evidence>
<dbReference type="AlphaFoldDB" id="A0A975CZ69"/>
<dbReference type="Proteomes" id="UP000664914">
    <property type="component" value="Chromosome"/>
</dbReference>
<protein>
    <submittedName>
        <fullName evidence="1">Uncharacterized protein</fullName>
    </submittedName>
</protein>
<reference evidence="1" key="1">
    <citation type="submission" date="2020-07" db="EMBL/GenBank/DDBJ databases">
        <authorList>
            <person name="Camacho E."/>
        </authorList>
    </citation>
    <scope>NUCLEOTIDE SEQUENCE</scope>
    <source>
        <strain evidence="1">MPO218</strain>
    </source>
</reference>
<gene>
    <name evidence="1" type="ORF">HRJ34_15050</name>
    <name evidence="2" type="ORF">HRJ34_15700</name>
</gene>
<evidence type="ECO:0000313" key="3">
    <source>
        <dbReference type="Proteomes" id="UP000664914"/>
    </source>
</evidence>
<dbReference type="RefSeq" id="WP_208631670.1">
    <property type="nucleotide sequence ID" value="NZ_CP059319.1"/>
</dbReference>
<dbReference type="EMBL" id="CP059319">
    <property type="protein sequence ID" value="QTH19688.1"/>
    <property type="molecule type" value="Genomic_DNA"/>
</dbReference>